<feature type="transmembrane region" description="Helical" evidence="3">
    <location>
        <begin position="12"/>
        <end position="29"/>
    </location>
</feature>
<gene>
    <name evidence="5" type="ORF">HO133_002375</name>
</gene>
<dbReference type="RefSeq" id="XP_037150954.1">
    <property type="nucleotide sequence ID" value="XM_037293301.1"/>
</dbReference>
<sequence length="566" mass="61134">MESHLNPRQHPFLFAFISILVVLTAMLLHSTSLSPFVLSLLNYSTPYVRNARTGVSYRGTSTNGVEHFQNIFYAEDTSGSNRFAPPVPCAPPPGTIVDATAAGAWCPQGLGGPPLPFTSPITNVSENCLSLRIARPSNIDSSAKLPVLVWIHGGKANEESIFELLKKKNPGVRDNIEFFGGDPGNVVAVGQSVGAMAIGLHLVSYSGTQGVPFQKAMMMSGATGTNFNIMSSLVADNTATVAKSVGCTQDDPDSPATVDCLRKIPLENLMDTSVKLARQLRPPFGELAFYPSYDGDYISDRPSVLLRKGAFVKGIPIIGSWVTNDGAWYAQPSISDDASVLESFQTFVLGLSQSSLQRLLSLYPLSNFIHLVSPDEEATADYYRAAQINRDIWFTCPVIDFTWQYARFGGDSNIRLYNMNQTKFGPILQYMGVPQWHVCHLSDIPYLMNEDVAAGGDNSPDQQSLSALLSGSAAAFAYSGDPTISRGRTFKDWPIAYSDQSEQALSKECPKDLSLYVVGGPQGSGPASMSSGTGGGAKSEREKALAWEQVMERCAFINSILDEIGV</sequence>
<keyword evidence="3" id="KW-0472">Membrane</keyword>
<accession>A0A8H6CDP6</accession>
<dbReference type="AlphaFoldDB" id="A0A8H6CDP6"/>
<dbReference type="Pfam" id="PF00135">
    <property type="entry name" value="COesterase"/>
    <property type="match status" value="2"/>
</dbReference>
<evidence type="ECO:0000259" key="4">
    <source>
        <dbReference type="Pfam" id="PF00135"/>
    </source>
</evidence>
<evidence type="ECO:0000256" key="3">
    <source>
        <dbReference type="SAM" id="Phobius"/>
    </source>
</evidence>
<protein>
    <recommendedName>
        <fullName evidence="4">Carboxylesterase type B domain-containing protein</fullName>
    </recommendedName>
</protein>
<feature type="domain" description="Carboxylesterase type B" evidence="4">
    <location>
        <begin position="172"/>
        <end position="506"/>
    </location>
</feature>
<dbReference type="GO" id="GO:0052689">
    <property type="term" value="F:carboxylic ester hydrolase activity"/>
    <property type="evidence" value="ECO:0007669"/>
    <property type="project" value="TreeGrafter"/>
</dbReference>
<dbReference type="SUPFAM" id="SSF53474">
    <property type="entry name" value="alpha/beta-Hydrolases"/>
    <property type="match status" value="1"/>
</dbReference>
<keyword evidence="3" id="KW-0812">Transmembrane</keyword>
<comment type="caution">
    <text evidence="5">The sequence shown here is derived from an EMBL/GenBank/DDBJ whole genome shotgun (WGS) entry which is preliminary data.</text>
</comment>
<evidence type="ECO:0000256" key="1">
    <source>
        <dbReference type="ARBA" id="ARBA00005964"/>
    </source>
</evidence>
<dbReference type="Gene3D" id="3.40.50.1820">
    <property type="entry name" value="alpha/beta hydrolase"/>
    <property type="match status" value="2"/>
</dbReference>
<keyword evidence="2" id="KW-0378">Hydrolase</keyword>
<dbReference type="PANTHER" id="PTHR43918:SF4">
    <property type="entry name" value="CARBOXYLIC ESTER HYDROLASE"/>
    <property type="match status" value="1"/>
</dbReference>
<evidence type="ECO:0000313" key="5">
    <source>
        <dbReference type="EMBL" id="KAF6221519.1"/>
    </source>
</evidence>
<dbReference type="EMBL" id="JACCJB010000014">
    <property type="protein sequence ID" value="KAF6221519.1"/>
    <property type="molecule type" value="Genomic_DNA"/>
</dbReference>
<dbReference type="Proteomes" id="UP000593566">
    <property type="component" value="Unassembled WGS sequence"/>
</dbReference>
<name>A0A8H6CDP6_9LECA</name>
<proteinExistence type="inferred from homology"/>
<comment type="similarity">
    <text evidence="1">Belongs to the type-B carboxylesterase/lipase family.</text>
</comment>
<reference evidence="5 6" key="1">
    <citation type="journal article" date="2020" name="Genomics">
        <title>Complete, high-quality genomes from long-read metagenomic sequencing of two wolf lichen thalli reveals enigmatic genome architecture.</title>
        <authorList>
            <person name="McKenzie S.K."/>
            <person name="Walston R.F."/>
            <person name="Allen J.L."/>
        </authorList>
    </citation>
    <scope>NUCLEOTIDE SEQUENCE [LARGE SCALE GENOMIC DNA]</scope>
    <source>
        <strain evidence="5">WasteWater1</strain>
    </source>
</reference>
<organism evidence="5 6">
    <name type="scientific">Letharia lupina</name>
    <dbReference type="NCBI Taxonomy" id="560253"/>
    <lineage>
        <taxon>Eukaryota</taxon>
        <taxon>Fungi</taxon>
        <taxon>Dikarya</taxon>
        <taxon>Ascomycota</taxon>
        <taxon>Pezizomycotina</taxon>
        <taxon>Lecanoromycetes</taxon>
        <taxon>OSLEUM clade</taxon>
        <taxon>Lecanoromycetidae</taxon>
        <taxon>Lecanorales</taxon>
        <taxon>Lecanorineae</taxon>
        <taxon>Parmeliaceae</taxon>
        <taxon>Letharia</taxon>
    </lineage>
</organism>
<dbReference type="InterPro" id="IPR050654">
    <property type="entry name" value="AChE-related_enzymes"/>
</dbReference>
<dbReference type="GeneID" id="59330788"/>
<feature type="domain" description="Carboxylesterase type B" evidence="4">
    <location>
        <begin position="54"/>
        <end position="159"/>
    </location>
</feature>
<evidence type="ECO:0000313" key="6">
    <source>
        <dbReference type="Proteomes" id="UP000593566"/>
    </source>
</evidence>
<dbReference type="InterPro" id="IPR029058">
    <property type="entry name" value="AB_hydrolase_fold"/>
</dbReference>
<dbReference type="InterPro" id="IPR002018">
    <property type="entry name" value="CarbesteraseB"/>
</dbReference>
<keyword evidence="3" id="KW-1133">Transmembrane helix</keyword>
<dbReference type="PANTHER" id="PTHR43918">
    <property type="entry name" value="ACETYLCHOLINESTERASE"/>
    <property type="match status" value="1"/>
</dbReference>
<keyword evidence="6" id="KW-1185">Reference proteome</keyword>
<evidence type="ECO:0000256" key="2">
    <source>
        <dbReference type="ARBA" id="ARBA00022801"/>
    </source>
</evidence>